<evidence type="ECO:0000313" key="1">
    <source>
        <dbReference type="EMBL" id="KAH1045524.1"/>
    </source>
</evidence>
<protein>
    <submittedName>
        <fullName evidence="1">Uncharacterized protein</fullName>
    </submittedName>
</protein>
<gene>
    <name evidence="1" type="ORF">J1N35_036308</name>
</gene>
<reference evidence="1 2" key="1">
    <citation type="journal article" date="2021" name="Plant Biotechnol. J.">
        <title>Multi-omics assisted identification of the key and species-specific regulatory components of drought-tolerant mechanisms in Gossypium stocksii.</title>
        <authorList>
            <person name="Yu D."/>
            <person name="Ke L."/>
            <person name="Zhang D."/>
            <person name="Wu Y."/>
            <person name="Sun Y."/>
            <person name="Mei J."/>
            <person name="Sun J."/>
            <person name="Sun Y."/>
        </authorList>
    </citation>
    <scope>NUCLEOTIDE SEQUENCE [LARGE SCALE GENOMIC DNA]</scope>
    <source>
        <strain evidence="2">cv. E1</strain>
        <tissue evidence="1">Leaf</tissue>
    </source>
</reference>
<keyword evidence="2" id="KW-1185">Reference proteome</keyword>
<evidence type="ECO:0000313" key="2">
    <source>
        <dbReference type="Proteomes" id="UP000828251"/>
    </source>
</evidence>
<comment type="caution">
    <text evidence="1">The sequence shown here is derived from an EMBL/GenBank/DDBJ whole genome shotgun (WGS) entry which is preliminary data.</text>
</comment>
<dbReference type="AlphaFoldDB" id="A0A9D3UJV8"/>
<dbReference type="Proteomes" id="UP000828251">
    <property type="component" value="Unassembled WGS sequence"/>
</dbReference>
<dbReference type="EMBL" id="JAIQCV010000011">
    <property type="protein sequence ID" value="KAH1045524.1"/>
    <property type="molecule type" value="Genomic_DNA"/>
</dbReference>
<organism evidence="1 2">
    <name type="scientific">Gossypium stocksii</name>
    <dbReference type="NCBI Taxonomy" id="47602"/>
    <lineage>
        <taxon>Eukaryota</taxon>
        <taxon>Viridiplantae</taxon>
        <taxon>Streptophyta</taxon>
        <taxon>Embryophyta</taxon>
        <taxon>Tracheophyta</taxon>
        <taxon>Spermatophyta</taxon>
        <taxon>Magnoliopsida</taxon>
        <taxon>eudicotyledons</taxon>
        <taxon>Gunneridae</taxon>
        <taxon>Pentapetalae</taxon>
        <taxon>rosids</taxon>
        <taxon>malvids</taxon>
        <taxon>Malvales</taxon>
        <taxon>Malvaceae</taxon>
        <taxon>Malvoideae</taxon>
        <taxon>Gossypium</taxon>
    </lineage>
</organism>
<proteinExistence type="predicted"/>
<accession>A0A9D3UJV8</accession>
<sequence>MTTLLWKIYDATWFNLGKLIFQKIIKHADRVYARLCLLFPPLIFQNLFKQNSKLVLATKKYERKFVDFNILTSGLKGSAPRLIVERWQQMQQHASIHATMHQDASDQAT</sequence>
<name>A0A9D3UJV8_9ROSI</name>